<dbReference type="AlphaFoldDB" id="A0AAJ8BNR3"/>
<protein>
    <submittedName>
        <fullName evidence="1">Uncharacterized protein</fullName>
    </submittedName>
</protein>
<dbReference type="VEuPathDB" id="FungiDB:An07g08660"/>
<organism evidence="1">
    <name type="scientific">Aspergillus niger</name>
    <dbReference type="NCBI Taxonomy" id="5061"/>
    <lineage>
        <taxon>Eukaryota</taxon>
        <taxon>Fungi</taxon>
        <taxon>Dikarya</taxon>
        <taxon>Ascomycota</taxon>
        <taxon>Pezizomycotina</taxon>
        <taxon>Eurotiomycetes</taxon>
        <taxon>Eurotiomycetidae</taxon>
        <taxon>Eurotiales</taxon>
        <taxon>Aspergillaceae</taxon>
        <taxon>Aspergillus</taxon>
        <taxon>Aspergillus subgen. Circumdati</taxon>
    </lineage>
</organism>
<proteinExistence type="predicted"/>
<reference evidence="1" key="1">
    <citation type="submission" date="2025-02" db="EMBL/GenBank/DDBJ databases">
        <authorList>
            <consortium name="NCBI Genome Project"/>
        </authorList>
    </citation>
    <scope>NUCLEOTIDE SEQUENCE</scope>
</reference>
<dbReference type="RefSeq" id="XP_059601062.1">
    <property type="nucleotide sequence ID" value="XM_059748664.1"/>
</dbReference>
<gene>
    <name evidence="1" type="ORF">An07g08660</name>
</gene>
<reference evidence="1" key="2">
    <citation type="submission" date="2025-08" db="UniProtKB">
        <authorList>
            <consortium name="RefSeq"/>
        </authorList>
    </citation>
    <scope>IDENTIFICATION</scope>
</reference>
<evidence type="ECO:0000313" key="1">
    <source>
        <dbReference type="RefSeq" id="XP_059601062.1"/>
    </source>
</evidence>
<dbReference type="GeneID" id="84591512"/>
<sequence>MGLYFGSPEASSMANAWEWIGDDGLTSSVTYVNSAFVVAGGWAKECVGILDKESRELRDGKLMRCSGDRFHG</sequence>
<accession>A0AAJ8BNR3</accession>
<name>A0AAJ8BNR3_ASPNG</name>
<dbReference type="KEGG" id="ang:An07g08660"/>